<gene>
    <name evidence="2" type="ORF">BT96DRAFT_997495</name>
</gene>
<keyword evidence="3" id="KW-1185">Reference proteome</keyword>
<evidence type="ECO:0000313" key="2">
    <source>
        <dbReference type="EMBL" id="KAE9395574.1"/>
    </source>
</evidence>
<reference evidence="2" key="1">
    <citation type="journal article" date="2019" name="Environ. Microbiol.">
        <title>Fungal ecological strategies reflected in gene transcription - a case study of two litter decomposers.</title>
        <authorList>
            <person name="Barbi F."/>
            <person name="Kohler A."/>
            <person name="Barry K."/>
            <person name="Baskaran P."/>
            <person name="Daum C."/>
            <person name="Fauchery L."/>
            <person name="Ihrmark K."/>
            <person name="Kuo A."/>
            <person name="LaButti K."/>
            <person name="Lipzen A."/>
            <person name="Morin E."/>
            <person name="Grigoriev I.V."/>
            <person name="Henrissat B."/>
            <person name="Lindahl B."/>
            <person name="Martin F."/>
        </authorList>
    </citation>
    <scope>NUCLEOTIDE SEQUENCE</scope>
    <source>
        <strain evidence="2">JB14</strain>
    </source>
</reference>
<evidence type="ECO:0000313" key="3">
    <source>
        <dbReference type="Proteomes" id="UP000799118"/>
    </source>
</evidence>
<feature type="region of interest" description="Disordered" evidence="1">
    <location>
        <begin position="733"/>
        <end position="765"/>
    </location>
</feature>
<protein>
    <submittedName>
        <fullName evidence="2">Uncharacterized protein</fullName>
    </submittedName>
</protein>
<name>A0A6A4HEQ2_9AGAR</name>
<dbReference type="AlphaFoldDB" id="A0A6A4HEQ2"/>
<feature type="compositionally biased region" description="Acidic residues" evidence="1">
    <location>
        <begin position="200"/>
        <end position="211"/>
    </location>
</feature>
<feature type="region of interest" description="Disordered" evidence="1">
    <location>
        <begin position="362"/>
        <end position="423"/>
    </location>
</feature>
<feature type="compositionally biased region" description="Polar residues" evidence="1">
    <location>
        <begin position="393"/>
        <end position="411"/>
    </location>
</feature>
<accession>A0A6A4HEQ2</accession>
<organism evidence="2 3">
    <name type="scientific">Gymnopus androsaceus JB14</name>
    <dbReference type="NCBI Taxonomy" id="1447944"/>
    <lineage>
        <taxon>Eukaryota</taxon>
        <taxon>Fungi</taxon>
        <taxon>Dikarya</taxon>
        <taxon>Basidiomycota</taxon>
        <taxon>Agaricomycotina</taxon>
        <taxon>Agaricomycetes</taxon>
        <taxon>Agaricomycetidae</taxon>
        <taxon>Agaricales</taxon>
        <taxon>Marasmiineae</taxon>
        <taxon>Omphalotaceae</taxon>
        <taxon>Gymnopus</taxon>
    </lineage>
</organism>
<dbReference type="OrthoDB" id="2980832at2759"/>
<sequence length="842" mass="95034">MTRRKMYKKKPGKKSWVFGTKLDFFTRHQADWETAQAAGREKASHFYTLITKKYLVKYGNLPSMEDLREDTPDPEDDALDLGWDELDEEELEQHQKDFAQLRTRISQWYRNYFSGINWSNTSLMQQVLHNFTGESTPKPKRLTDVDQFSKIYYDSMIKMEYEKDFESAKAMFKVELAEYRQKQQSNEGGSGHSEGQIEGEGAEEAEVEDDEEPKRPVAVHVRRTTTYKLWKAQTDDFRAQVWKRANDAHNKAVAECQEQRKCTPPKSAEQYDHALRELYQLVKQFAEGVHEEFGMAVSMLLCGPIGCSKGAIDVRRRDHWREDFGMKVFSSADCAARVLGADAASFPMEGLWKMPEAACSHSGASLGAQTSSTSLPVPSPSQPRRKQKRDGQPSASTAGLVSSATAATASQPRHPPKPLPRHILPPAAEVAQRGTSVTPNLPVQITWRAGPPNITDILDTSNVHEFCTRASSMEPLGSEKVFPLPDFITAGFFPCPPLTCISSLSPPDDAPTSDEHHISPSFLENPQGLPSDYDCFHPELRAALIEFQKGSEWDVWQEVVDSYLDYEREGGYVESGKTLCVDGKPHVLGPWYKDHRKVAVIPVIGTIGNLKDWNEEWKSWWANMQPDDRIEGDDISARPDRVDWGPLKVAFGKHGLWPVVLTLFWWGHLSNSDEARSADPENWLNWKLACDDFSWAMRSLVANGLTPLEKKDKSKKKVNAKLKGKQIAVTQGIVAPSSKQRRTEPNPGASAPAAMSLRARPKPRPQRTVRKEFLTSTMCRFWSKAKTAIGSKRELANWLLCRFITPVKFKGVHPAVTYSKALSAEFCKKREEISLIFLHTGF</sequence>
<dbReference type="Proteomes" id="UP000799118">
    <property type="component" value="Unassembled WGS sequence"/>
</dbReference>
<dbReference type="EMBL" id="ML769528">
    <property type="protein sequence ID" value="KAE9395574.1"/>
    <property type="molecule type" value="Genomic_DNA"/>
</dbReference>
<evidence type="ECO:0000256" key="1">
    <source>
        <dbReference type="SAM" id="MobiDB-lite"/>
    </source>
</evidence>
<feature type="region of interest" description="Disordered" evidence="1">
    <location>
        <begin position="182"/>
        <end position="218"/>
    </location>
</feature>
<proteinExistence type="predicted"/>